<keyword evidence="1" id="KW-0479">Metal-binding</keyword>
<dbReference type="Gene3D" id="3.20.20.140">
    <property type="entry name" value="Metal-dependent hydrolases"/>
    <property type="match status" value="1"/>
</dbReference>
<dbReference type="SUPFAM" id="SSF51556">
    <property type="entry name" value="Metallo-dependent hydrolases"/>
    <property type="match status" value="1"/>
</dbReference>
<name>A0A060T9B9_BLAAD</name>
<dbReference type="Pfam" id="PF01026">
    <property type="entry name" value="TatD_DNase"/>
    <property type="match status" value="1"/>
</dbReference>
<evidence type="ECO:0000313" key="2">
    <source>
        <dbReference type="EMBL" id="CDP35776.1"/>
    </source>
</evidence>
<reference evidence="2" key="2">
    <citation type="submission" date="2014-06" db="EMBL/GenBank/DDBJ databases">
        <title>The complete genome of Blastobotrys (Arxula) adeninivorans LS3 - a yeast of biotechnological interest.</title>
        <authorList>
            <person name="Kunze G."/>
            <person name="Gaillardin C."/>
            <person name="Czernicka M."/>
            <person name="Durrens P."/>
            <person name="Martin T."/>
            <person name="Boer E."/>
            <person name="Gabaldon T."/>
            <person name="Cruz J."/>
            <person name="Talla E."/>
            <person name="Marck C."/>
            <person name="Goffeau A."/>
            <person name="Barbe V."/>
            <person name="Baret P."/>
            <person name="Baronian K."/>
            <person name="Beier S."/>
            <person name="Bleykasten C."/>
            <person name="Bode R."/>
            <person name="Casaregola S."/>
            <person name="Despons L."/>
            <person name="Fairhead C."/>
            <person name="Giersberg M."/>
            <person name="Gierski P."/>
            <person name="Hahnel U."/>
            <person name="Hartmann A."/>
            <person name="Jankowska D."/>
            <person name="Jubin C."/>
            <person name="Jung P."/>
            <person name="Lafontaine I."/>
            <person name="Leh-Louis V."/>
            <person name="Lemaire M."/>
            <person name="Marcet-Houben M."/>
            <person name="Mascher M."/>
            <person name="Morel G."/>
            <person name="Richard G.-F."/>
            <person name="Riechen J."/>
            <person name="Sacerdot C."/>
            <person name="Sarkar A."/>
            <person name="Savel G."/>
            <person name="Schacherer J."/>
            <person name="Sherman D."/>
            <person name="Straub M.-L."/>
            <person name="Stein N."/>
            <person name="Thierry A."/>
            <person name="Trautwein-Schult A."/>
            <person name="Westhof E."/>
            <person name="Worch S."/>
            <person name="Dujon B."/>
            <person name="Souciet J.-L."/>
            <person name="Wincker P."/>
            <person name="Scholz U."/>
            <person name="Neuveglise N."/>
        </authorList>
    </citation>
    <scope>NUCLEOTIDE SEQUENCE</scope>
    <source>
        <strain evidence="2">LS3</strain>
    </source>
</reference>
<dbReference type="AlphaFoldDB" id="A0A060T9B9"/>
<proteinExistence type="predicted"/>
<feature type="binding site" evidence="1">
    <location>
        <position position="13"/>
    </location>
    <ligand>
        <name>a divalent metal cation</name>
        <dbReference type="ChEBI" id="CHEBI:60240"/>
        <label>1</label>
    </ligand>
</feature>
<dbReference type="GO" id="GO:0016788">
    <property type="term" value="F:hydrolase activity, acting on ester bonds"/>
    <property type="evidence" value="ECO:0007669"/>
    <property type="project" value="InterPro"/>
</dbReference>
<reference evidence="2" key="1">
    <citation type="submission" date="2014-02" db="EMBL/GenBank/DDBJ databases">
        <authorList>
            <person name="Genoscope - CEA"/>
        </authorList>
    </citation>
    <scope>NUCLEOTIDE SEQUENCE</scope>
    <source>
        <strain evidence="2">LS3</strain>
    </source>
</reference>
<feature type="binding site" evidence="1">
    <location>
        <position position="127"/>
    </location>
    <ligand>
        <name>a divalent metal cation</name>
        <dbReference type="ChEBI" id="CHEBI:60240"/>
        <label>1</label>
    </ligand>
</feature>
<feature type="binding site" evidence="1">
    <location>
        <position position="177"/>
    </location>
    <ligand>
        <name>a divalent metal cation</name>
        <dbReference type="ChEBI" id="CHEBI:60240"/>
        <label>2</label>
    </ligand>
</feature>
<evidence type="ECO:0000256" key="1">
    <source>
        <dbReference type="PIRSR" id="PIRSR005902-1"/>
    </source>
</evidence>
<dbReference type="InterPro" id="IPR032466">
    <property type="entry name" value="Metal_Hydrolase"/>
</dbReference>
<sequence>MVEAKLLCDAHCHPTDHPEQLDEIAKMNACSLAIMATRMDDLDLVYETSQKYPDKTIAAFGYHPWFSHLVYTTPDPPESAWDHYKEVLVPTPTPEFVELLPFPKSFDEHLKRIESYLKNDPNSIVGECGLDKAFTLPIPGSNPRNLSQYHVSMDHQKEVFMKQLELATAYNRPVSIHGVHCPQTVYDCIINMENQPPSICLHSFTGSPAFLQSWFTPGRKQKKPKTKVFVSGSVLINITAEEKAAKLASHVPLDRILIESDYHAAGRDMDNYLMESFMRFAKAYGLEFAEAEKQFYRNYRNFVSPNSI</sequence>
<protein>
    <submittedName>
        <fullName evidence="2">ARAD1C43164p</fullName>
    </submittedName>
</protein>
<dbReference type="InterPro" id="IPR001130">
    <property type="entry name" value="TatD-like"/>
</dbReference>
<dbReference type="PANTHER" id="PTHR47345:SF1">
    <property type="entry name" value="CUT9-INTERACTING PROTEIN SCN1"/>
    <property type="match status" value="1"/>
</dbReference>
<dbReference type="PIRSF" id="PIRSF005902">
    <property type="entry name" value="DNase_TatD"/>
    <property type="match status" value="1"/>
</dbReference>
<dbReference type="PhylomeDB" id="A0A060T9B9"/>
<dbReference type="GO" id="GO:0046872">
    <property type="term" value="F:metal ion binding"/>
    <property type="evidence" value="ECO:0007669"/>
    <property type="project" value="UniProtKB-KW"/>
</dbReference>
<accession>A0A060T9B9</accession>
<dbReference type="PANTHER" id="PTHR47345">
    <property type="entry name" value="CUT9-INTERACTING PROTEIN SCN1"/>
    <property type="match status" value="1"/>
</dbReference>
<feature type="binding site" evidence="1">
    <location>
        <position position="11"/>
    </location>
    <ligand>
        <name>a divalent metal cation</name>
        <dbReference type="ChEBI" id="CHEBI:60240"/>
        <label>1</label>
    </ligand>
</feature>
<organism evidence="2">
    <name type="scientific">Blastobotrys adeninivorans</name>
    <name type="common">Yeast</name>
    <name type="synonym">Arxula adeninivorans</name>
    <dbReference type="NCBI Taxonomy" id="409370"/>
    <lineage>
        <taxon>Eukaryota</taxon>
        <taxon>Fungi</taxon>
        <taxon>Dikarya</taxon>
        <taxon>Ascomycota</taxon>
        <taxon>Saccharomycotina</taxon>
        <taxon>Dipodascomycetes</taxon>
        <taxon>Dipodascales</taxon>
        <taxon>Trichomonascaceae</taxon>
        <taxon>Blastobotrys</taxon>
    </lineage>
</organism>
<dbReference type="InterPro" id="IPR053044">
    <property type="entry name" value="Metallo-hydrolase/TatD-type"/>
</dbReference>
<dbReference type="EMBL" id="HG937693">
    <property type="protein sequence ID" value="CDP35776.1"/>
    <property type="molecule type" value="Genomic_DNA"/>
</dbReference>
<feature type="binding site" evidence="1">
    <location>
        <position position="261"/>
    </location>
    <ligand>
        <name>a divalent metal cation</name>
        <dbReference type="ChEBI" id="CHEBI:60240"/>
        <label>1</label>
    </ligand>
</feature>
<gene>
    <name evidence="2" type="ORF">GNLVRS02_ARAD1C43164g</name>
</gene>
<feature type="binding site" evidence="1">
    <location>
        <position position="202"/>
    </location>
    <ligand>
        <name>a divalent metal cation</name>
        <dbReference type="ChEBI" id="CHEBI:60240"/>
        <label>2</label>
    </ligand>
</feature>